<dbReference type="GO" id="GO:0016757">
    <property type="term" value="F:glycosyltransferase activity"/>
    <property type="evidence" value="ECO:0007669"/>
    <property type="project" value="InterPro"/>
</dbReference>
<evidence type="ECO:0000256" key="1">
    <source>
        <dbReference type="ARBA" id="ARBA00022679"/>
    </source>
</evidence>
<reference evidence="4 5" key="1">
    <citation type="submission" date="2020-10" db="EMBL/GenBank/DDBJ databases">
        <title>Connecting structure to function with the recovery of over 1000 high-quality activated sludge metagenome-assembled genomes encoding full-length rRNA genes using long-read sequencing.</title>
        <authorList>
            <person name="Singleton C.M."/>
            <person name="Petriglieri F."/>
            <person name="Kristensen J.M."/>
            <person name="Kirkegaard R.H."/>
            <person name="Michaelsen T.Y."/>
            <person name="Andersen M.H."/>
            <person name="Karst S.M."/>
            <person name="Dueholm M.S."/>
            <person name="Nielsen P.H."/>
            <person name="Albertsen M."/>
        </authorList>
    </citation>
    <scope>NUCLEOTIDE SEQUENCE [LARGE SCALE GENOMIC DNA]</scope>
    <source>
        <strain evidence="4">EsbW_18-Q3-R4-48_BATAC.285</strain>
    </source>
</reference>
<dbReference type="PANTHER" id="PTHR46401">
    <property type="entry name" value="GLYCOSYLTRANSFERASE WBBK-RELATED"/>
    <property type="match status" value="1"/>
</dbReference>
<dbReference type="PANTHER" id="PTHR46401:SF2">
    <property type="entry name" value="GLYCOSYLTRANSFERASE WBBK-RELATED"/>
    <property type="match status" value="1"/>
</dbReference>
<proteinExistence type="predicted"/>
<dbReference type="Pfam" id="PF00534">
    <property type="entry name" value="Glycos_transf_1"/>
    <property type="match status" value="1"/>
</dbReference>
<dbReference type="InterPro" id="IPR001296">
    <property type="entry name" value="Glyco_trans_1"/>
</dbReference>
<dbReference type="AlphaFoldDB" id="A0A935PYV7"/>
<comment type="caution">
    <text evidence="4">The sequence shown here is derived from an EMBL/GenBank/DDBJ whole genome shotgun (WGS) entry which is preliminary data.</text>
</comment>
<dbReference type="GO" id="GO:0009103">
    <property type="term" value="P:lipopolysaccharide biosynthetic process"/>
    <property type="evidence" value="ECO:0007669"/>
    <property type="project" value="TreeGrafter"/>
</dbReference>
<sequence>MKIIFIHQNFPGQFKHLAPALAAGGDEVIALGINRPAYATAGVRVILHRPQAANAEAFKEAPIDVQETLAKTTRGHSVARCLSRLKEQGFVPDVIVAHSGWGEAYFIKDVFPGVPLIVYAEYFYGTEGGDAYFDPEFTRSSLEGLERLRLKNTHLLHALVAADQGLSPTRFQRDRHPQLLRQKISVIHDGIDSERLKPNPGARVHLKRAGLDLGSTDEVVTFVARELEPYRGYHIFMRALPELLVLRPRLQVVVVGGHGVSYGAAPPAGTTWKDVFFNEVADRIDRRRVHFVGRLPHEVLTQLMQVAAVHLYLTYPFVLSWSLMEAMSIGCLIVASRTAPVEELIEHGRTGLLVDFFDAHQIALTVADALQRRAELIPLRRAARQHIVQGYDLKTRCLPAQVELLRRVGQAASS</sequence>
<gene>
    <name evidence="4" type="ORF">IPJ27_09095</name>
</gene>
<keyword evidence="1" id="KW-0808">Transferase</keyword>
<dbReference type="Gene3D" id="3.40.50.2000">
    <property type="entry name" value="Glycogen Phosphorylase B"/>
    <property type="match status" value="2"/>
</dbReference>
<evidence type="ECO:0000259" key="2">
    <source>
        <dbReference type="Pfam" id="PF00534"/>
    </source>
</evidence>
<evidence type="ECO:0000313" key="5">
    <source>
        <dbReference type="Proteomes" id="UP000697998"/>
    </source>
</evidence>
<dbReference type="Proteomes" id="UP000697998">
    <property type="component" value="Unassembled WGS sequence"/>
</dbReference>
<dbReference type="EMBL" id="JADJMH010000006">
    <property type="protein sequence ID" value="MBK7674893.1"/>
    <property type="molecule type" value="Genomic_DNA"/>
</dbReference>
<accession>A0A935PYV7</accession>
<dbReference type="SUPFAM" id="SSF53756">
    <property type="entry name" value="UDP-Glycosyltransferase/glycogen phosphorylase"/>
    <property type="match status" value="1"/>
</dbReference>
<evidence type="ECO:0000313" key="4">
    <source>
        <dbReference type="EMBL" id="MBK7674893.1"/>
    </source>
</evidence>
<name>A0A935PYV7_9PROT</name>
<feature type="domain" description="Glycosyl transferase family 1" evidence="2">
    <location>
        <begin position="213"/>
        <end position="380"/>
    </location>
</feature>
<organism evidence="4 5">
    <name type="scientific">Candidatus Accumulibacter proximus</name>
    <dbReference type="NCBI Taxonomy" id="2954385"/>
    <lineage>
        <taxon>Bacteria</taxon>
        <taxon>Pseudomonadati</taxon>
        <taxon>Pseudomonadota</taxon>
        <taxon>Betaproteobacteria</taxon>
        <taxon>Candidatus Accumulibacter</taxon>
    </lineage>
</organism>
<dbReference type="InterPro" id="IPR022623">
    <property type="entry name" value="Glyco_trans_4"/>
</dbReference>
<evidence type="ECO:0000259" key="3">
    <source>
        <dbReference type="Pfam" id="PF12000"/>
    </source>
</evidence>
<protein>
    <submittedName>
        <fullName evidence="4">Glycosyltransferase</fullName>
    </submittedName>
</protein>
<feature type="domain" description="Glycosyl transferase family 4" evidence="3">
    <location>
        <begin position="27"/>
        <end position="195"/>
    </location>
</feature>
<dbReference type="Pfam" id="PF12000">
    <property type="entry name" value="Glyco_trans_4_3"/>
    <property type="match status" value="1"/>
</dbReference>